<accession>A0A8S9TZX5</accession>
<comment type="caution">
    <text evidence="1">The sequence shown here is derived from an EMBL/GenBank/DDBJ whole genome shotgun (WGS) entry which is preliminary data.</text>
</comment>
<organism evidence="1 2">
    <name type="scientific">Phytophthora infestans</name>
    <name type="common">Potato late blight agent</name>
    <name type="synonym">Botrytis infestans</name>
    <dbReference type="NCBI Taxonomy" id="4787"/>
    <lineage>
        <taxon>Eukaryota</taxon>
        <taxon>Sar</taxon>
        <taxon>Stramenopiles</taxon>
        <taxon>Oomycota</taxon>
        <taxon>Peronosporomycetes</taxon>
        <taxon>Peronosporales</taxon>
        <taxon>Peronosporaceae</taxon>
        <taxon>Phytophthora</taxon>
    </lineage>
</organism>
<proteinExistence type="predicted"/>
<dbReference type="Proteomes" id="UP000704712">
    <property type="component" value="Unassembled WGS sequence"/>
</dbReference>
<evidence type="ECO:0000313" key="1">
    <source>
        <dbReference type="EMBL" id="KAF4134251.1"/>
    </source>
</evidence>
<gene>
    <name evidence="1" type="ORF">GN958_ATG16551</name>
</gene>
<evidence type="ECO:0000313" key="2">
    <source>
        <dbReference type="Proteomes" id="UP000704712"/>
    </source>
</evidence>
<dbReference type="AlphaFoldDB" id="A0A8S9TZX5"/>
<dbReference type="EMBL" id="JAACNO010002324">
    <property type="protein sequence ID" value="KAF4134251.1"/>
    <property type="molecule type" value="Genomic_DNA"/>
</dbReference>
<name>A0A8S9TZX5_PHYIN</name>
<sequence>MRSQLALCKSERCKSRLQLAADTDTDTPLNANGIGPCRYKFKICLSSSTCEVLQLGNHAMGTDDSPPPVKSKLTQQMKDYITDSI</sequence>
<reference evidence="1" key="1">
    <citation type="submission" date="2020-03" db="EMBL/GenBank/DDBJ databases">
        <title>Hybrid Assembly of Korean Phytophthora infestans isolates.</title>
        <authorList>
            <person name="Prokchorchik M."/>
            <person name="Lee Y."/>
            <person name="Seo J."/>
            <person name="Cho J.-H."/>
            <person name="Park Y.-E."/>
            <person name="Jang D.-C."/>
            <person name="Im J.-S."/>
            <person name="Choi J.-G."/>
            <person name="Park H.-J."/>
            <person name="Lee G.-B."/>
            <person name="Lee Y.-G."/>
            <person name="Hong S.-Y."/>
            <person name="Cho K."/>
            <person name="Sohn K.H."/>
        </authorList>
    </citation>
    <scope>NUCLEOTIDE SEQUENCE</scope>
    <source>
        <strain evidence="1">KR_2_A2</strain>
    </source>
</reference>
<protein>
    <submittedName>
        <fullName evidence="1">Uncharacterized protein</fullName>
    </submittedName>
</protein>